<dbReference type="AlphaFoldDB" id="A0AAE0IHE7"/>
<reference evidence="1" key="2">
    <citation type="submission" date="2023-06" db="EMBL/GenBank/DDBJ databases">
        <authorList>
            <consortium name="Lawrence Berkeley National Laboratory"/>
            <person name="Haridas S."/>
            <person name="Hensen N."/>
            <person name="Bonometti L."/>
            <person name="Westerberg I."/>
            <person name="Brannstrom I.O."/>
            <person name="Guillou S."/>
            <person name="Cros-Aarteil S."/>
            <person name="Calhoun S."/>
            <person name="Kuo A."/>
            <person name="Mondo S."/>
            <person name="Pangilinan J."/>
            <person name="Riley R."/>
            <person name="Labutti K."/>
            <person name="Andreopoulos B."/>
            <person name="Lipzen A."/>
            <person name="Chen C."/>
            <person name="Yanf M."/>
            <person name="Daum C."/>
            <person name="Ng V."/>
            <person name="Clum A."/>
            <person name="Steindorff A."/>
            <person name="Ohm R."/>
            <person name="Martin F."/>
            <person name="Silar P."/>
            <person name="Natvig D."/>
            <person name="Lalanne C."/>
            <person name="Gautier V."/>
            <person name="Ament-Velasquez S.L."/>
            <person name="Kruys A."/>
            <person name="Hutchinson M.I."/>
            <person name="Powell A.J."/>
            <person name="Barry K."/>
            <person name="Miller A.N."/>
            <person name="Grigoriev I.V."/>
            <person name="Debuchy R."/>
            <person name="Gladieux P."/>
            <person name="Thoren M.H."/>
            <person name="Johannesson H."/>
        </authorList>
    </citation>
    <scope>NUCLEOTIDE SEQUENCE</scope>
    <source>
        <strain evidence="1">CBS 118394</strain>
    </source>
</reference>
<dbReference type="EMBL" id="JAUEDM010000002">
    <property type="protein sequence ID" value="KAK3324983.1"/>
    <property type="molecule type" value="Genomic_DNA"/>
</dbReference>
<proteinExistence type="predicted"/>
<reference evidence="1" key="1">
    <citation type="journal article" date="2023" name="Mol. Phylogenet. Evol.">
        <title>Genome-scale phylogeny and comparative genomics of the fungal order Sordariales.</title>
        <authorList>
            <person name="Hensen N."/>
            <person name="Bonometti L."/>
            <person name="Westerberg I."/>
            <person name="Brannstrom I.O."/>
            <person name="Guillou S."/>
            <person name="Cros-Aarteil S."/>
            <person name="Calhoun S."/>
            <person name="Haridas S."/>
            <person name="Kuo A."/>
            <person name="Mondo S."/>
            <person name="Pangilinan J."/>
            <person name="Riley R."/>
            <person name="LaButti K."/>
            <person name="Andreopoulos B."/>
            <person name="Lipzen A."/>
            <person name="Chen C."/>
            <person name="Yan M."/>
            <person name="Daum C."/>
            <person name="Ng V."/>
            <person name="Clum A."/>
            <person name="Steindorff A."/>
            <person name="Ohm R.A."/>
            <person name="Martin F."/>
            <person name="Silar P."/>
            <person name="Natvig D.O."/>
            <person name="Lalanne C."/>
            <person name="Gautier V."/>
            <person name="Ament-Velasquez S.L."/>
            <person name="Kruys A."/>
            <person name="Hutchinson M.I."/>
            <person name="Powell A.J."/>
            <person name="Barry K."/>
            <person name="Miller A.N."/>
            <person name="Grigoriev I.V."/>
            <person name="Debuchy R."/>
            <person name="Gladieux P."/>
            <person name="Hiltunen Thoren M."/>
            <person name="Johannesson H."/>
        </authorList>
    </citation>
    <scope>NUCLEOTIDE SEQUENCE</scope>
    <source>
        <strain evidence="1">CBS 118394</strain>
    </source>
</reference>
<gene>
    <name evidence="1" type="ORF">B0H66DRAFT_108171</name>
</gene>
<protein>
    <submittedName>
        <fullName evidence="1">Uncharacterized protein</fullName>
    </submittedName>
</protein>
<name>A0AAE0IHE7_9PEZI</name>
<dbReference type="Proteomes" id="UP001283341">
    <property type="component" value="Unassembled WGS sequence"/>
</dbReference>
<comment type="caution">
    <text evidence="1">The sequence shown here is derived from an EMBL/GenBank/DDBJ whole genome shotgun (WGS) entry which is preliminary data.</text>
</comment>
<accession>A0AAE0IHE7</accession>
<keyword evidence="2" id="KW-1185">Reference proteome</keyword>
<sequence length="151" mass="15695">MQFSTLTKAAASVIAISPMAGATVFHATRKGPDGSLSQVAWCVIHPPFCPCLSDMTARLTKHLNFVRSNGTPDICSGFTQIVAGDGNPCGINFSVKELSGDNGPFTLQGCGGSGLTLERDGNFNSNCKFSKDKIKCDDGAVIGTGGQFICA</sequence>
<organism evidence="1 2">
    <name type="scientific">Apodospora peruviana</name>
    <dbReference type="NCBI Taxonomy" id="516989"/>
    <lineage>
        <taxon>Eukaryota</taxon>
        <taxon>Fungi</taxon>
        <taxon>Dikarya</taxon>
        <taxon>Ascomycota</taxon>
        <taxon>Pezizomycotina</taxon>
        <taxon>Sordariomycetes</taxon>
        <taxon>Sordariomycetidae</taxon>
        <taxon>Sordariales</taxon>
        <taxon>Lasiosphaeriaceae</taxon>
        <taxon>Apodospora</taxon>
    </lineage>
</organism>
<evidence type="ECO:0000313" key="1">
    <source>
        <dbReference type="EMBL" id="KAK3324983.1"/>
    </source>
</evidence>
<evidence type="ECO:0000313" key="2">
    <source>
        <dbReference type="Proteomes" id="UP001283341"/>
    </source>
</evidence>